<dbReference type="SMART" id="SM00481">
    <property type="entry name" value="POLIIIAc"/>
    <property type="match status" value="1"/>
</dbReference>
<evidence type="ECO:0000313" key="4">
    <source>
        <dbReference type="Proteomes" id="UP001500571"/>
    </source>
</evidence>
<dbReference type="Gene3D" id="3.20.20.140">
    <property type="entry name" value="Metal-dependent hydrolases"/>
    <property type="match status" value="1"/>
</dbReference>
<dbReference type="InterPro" id="IPR052018">
    <property type="entry name" value="PHP_domain"/>
</dbReference>
<reference evidence="3 4" key="1">
    <citation type="journal article" date="2019" name="Int. J. Syst. Evol. Microbiol.">
        <title>The Global Catalogue of Microorganisms (GCM) 10K type strain sequencing project: providing services to taxonomists for standard genome sequencing and annotation.</title>
        <authorList>
            <consortium name="The Broad Institute Genomics Platform"/>
            <consortium name="The Broad Institute Genome Sequencing Center for Infectious Disease"/>
            <person name="Wu L."/>
            <person name="Ma J."/>
        </authorList>
    </citation>
    <scope>NUCLEOTIDE SEQUENCE [LARGE SCALE GENOMIC DNA]</scope>
    <source>
        <strain evidence="3 4">JCM 15309</strain>
    </source>
</reference>
<protein>
    <submittedName>
        <fullName evidence="3">PHP domain-containing protein</fullName>
    </submittedName>
</protein>
<feature type="domain" description="Polymerase/histidinol phosphatase N-terminal" evidence="2">
    <location>
        <begin position="13"/>
        <end position="78"/>
    </location>
</feature>
<dbReference type="Gene3D" id="1.10.150.650">
    <property type="match status" value="1"/>
</dbReference>
<accession>A0ABN2RPP2</accession>
<feature type="compositionally biased region" description="Basic and acidic residues" evidence="1">
    <location>
        <begin position="1"/>
        <end position="23"/>
    </location>
</feature>
<dbReference type="InterPro" id="IPR004013">
    <property type="entry name" value="PHP_dom"/>
</dbReference>
<keyword evidence="4" id="KW-1185">Reference proteome</keyword>
<dbReference type="EMBL" id="BAAAPB010000004">
    <property type="protein sequence ID" value="GAA1972655.1"/>
    <property type="molecule type" value="Genomic_DNA"/>
</dbReference>
<dbReference type="InterPro" id="IPR003141">
    <property type="entry name" value="Pol/His_phosphatase_N"/>
</dbReference>
<proteinExistence type="predicted"/>
<dbReference type="PANTHER" id="PTHR42924:SF3">
    <property type="entry name" value="POLYMERASE_HISTIDINOL PHOSPHATASE N-TERMINAL DOMAIN-CONTAINING PROTEIN"/>
    <property type="match status" value="1"/>
</dbReference>
<feature type="region of interest" description="Disordered" evidence="1">
    <location>
        <begin position="1"/>
        <end position="27"/>
    </location>
</feature>
<evidence type="ECO:0000313" key="3">
    <source>
        <dbReference type="EMBL" id="GAA1972655.1"/>
    </source>
</evidence>
<evidence type="ECO:0000256" key="1">
    <source>
        <dbReference type="SAM" id="MobiDB-lite"/>
    </source>
</evidence>
<name>A0ABN2RPP2_9ACTN</name>
<dbReference type="InterPro" id="IPR016195">
    <property type="entry name" value="Pol/histidinol_Pase-like"/>
</dbReference>
<dbReference type="Proteomes" id="UP001500571">
    <property type="component" value="Unassembled WGS sequence"/>
</dbReference>
<sequence length="301" mass="32396">MTGDHHYPQRVRIDLHTHSRVSDGTDSPEELVRAARAVGLDVVALTDHDTAAGWDEAAATAHEIGIELVRGMEISTLHQGRSVHLLGYLPDPTYEPLDRELRHILDGRGQRLPMMVDRLRGLGIAITVDDVLAVSQDAAASGRPHVADALVRQGVVADRDEAFDTLLAAGRPAYVGRYAVALDEAIRLVTAAGGVSVIAHVWGRSRSEHPDEAELAALQEVGLTGLEVDHQDHAPERRERLRGIARDLGLVVTGSSDYHGTGKTQHDLGINTTAPEDYHRLLEAAAAASAASGRETPEVVR</sequence>
<dbReference type="PANTHER" id="PTHR42924">
    <property type="entry name" value="EXONUCLEASE"/>
    <property type="match status" value="1"/>
</dbReference>
<gene>
    <name evidence="3" type="ORF">GCM10009798_37280</name>
</gene>
<dbReference type="SUPFAM" id="SSF89550">
    <property type="entry name" value="PHP domain-like"/>
    <property type="match status" value="1"/>
</dbReference>
<evidence type="ECO:0000259" key="2">
    <source>
        <dbReference type="SMART" id="SM00481"/>
    </source>
</evidence>
<dbReference type="CDD" id="cd07438">
    <property type="entry name" value="PHP_HisPPase_AMP"/>
    <property type="match status" value="1"/>
</dbReference>
<comment type="caution">
    <text evidence="3">The sequence shown here is derived from an EMBL/GenBank/DDBJ whole genome shotgun (WGS) entry which is preliminary data.</text>
</comment>
<organism evidence="3 4">
    <name type="scientific">Nocardioides panacihumi</name>
    <dbReference type="NCBI Taxonomy" id="400774"/>
    <lineage>
        <taxon>Bacteria</taxon>
        <taxon>Bacillati</taxon>
        <taxon>Actinomycetota</taxon>
        <taxon>Actinomycetes</taxon>
        <taxon>Propionibacteriales</taxon>
        <taxon>Nocardioidaceae</taxon>
        <taxon>Nocardioides</taxon>
    </lineage>
</organism>
<dbReference type="Pfam" id="PF02811">
    <property type="entry name" value="PHP"/>
    <property type="match status" value="1"/>
</dbReference>